<dbReference type="FunFam" id="2.60.40.150:FF:000070">
    <property type="entry name" value="rab11 family-interacting protein 2 isoform X1"/>
    <property type="match status" value="1"/>
</dbReference>
<proteinExistence type="predicted"/>
<keyword evidence="4" id="KW-0472">Membrane</keyword>
<evidence type="ECO:0000256" key="2">
    <source>
        <dbReference type="ARBA" id="ARBA00022753"/>
    </source>
</evidence>
<evidence type="ECO:0000313" key="7">
    <source>
        <dbReference type="Proteomes" id="UP000694428"/>
    </source>
</evidence>
<dbReference type="SUPFAM" id="SSF49562">
    <property type="entry name" value="C2 domain (Calcium/lipid-binding domain, CaLB)"/>
    <property type="match status" value="1"/>
</dbReference>
<feature type="region of interest" description="Disordered" evidence="3">
    <location>
        <begin position="291"/>
        <end position="317"/>
    </location>
</feature>
<dbReference type="GO" id="GO:0055037">
    <property type="term" value="C:recycling endosome"/>
    <property type="evidence" value="ECO:0007669"/>
    <property type="project" value="UniProtKB-SubCell"/>
</dbReference>
<sequence>MMLAEQAQKWFPTHVQVTVLQAKGLKPKGKSGTNDAYTIIQLGKEKYSTSVAEKTLDPVWKEEASFELPGLLMQENPDRYILYLIVMHRSLVGLDKFLGQVAISLNDVFEDKQRRKTECLQSESRRMYLRSSEMREKIPLLVHLFGVGKETESEGPASMQSEFILYLQNKNDQKPVQERESPLAHSKLFAGSLKSPHRRTLSVDTSKMNQLDSTADETALEAQSDPFTNVSASLPQKFATLPRQKNPFEESPATWDQNINLFSKPVEIKKEIRKEKKEKVSLFERVTGKKDSRRSDKLSNGGSESSTDLKSPGAFGETHQESFDYESTNPFMTNFKPRSMLPSSSSSQCPFRRVLVFRSLFFCESLLLVLDFYVNIAICFIRSFCYFQKARSRKHYDRFYKSAALEQYVSCSNLRYKLFYPPLLWSVSIV</sequence>
<dbReference type="InterPro" id="IPR037789">
    <property type="entry name" value="FIP_classI"/>
</dbReference>
<feature type="domain" description="C2" evidence="5">
    <location>
        <begin position="1"/>
        <end position="120"/>
    </location>
</feature>
<dbReference type="GO" id="GO:0045055">
    <property type="term" value="P:regulated exocytosis"/>
    <property type="evidence" value="ECO:0007669"/>
    <property type="project" value="TreeGrafter"/>
</dbReference>
<keyword evidence="4" id="KW-0812">Transmembrane</keyword>
<keyword evidence="4" id="KW-1133">Transmembrane helix</keyword>
<feature type="transmembrane region" description="Helical" evidence="4">
    <location>
        <begin position="366"/>
        <end position="387"/>
    </location>
</feature>
<evidence type="ECO:0000313" key="6">
    <source>
        <dbReference type="Ensembl" id="ENSPSTP00000001732.1"/>
    </source>
</evidence>
<dbReference type="PANTHER" id="PTHR15746:SF20">
    <property type="entry name" value="RAB11 FAMILY-INTERACTING PROTEIN 2"/>
    <property type="match status" value="1"/>
</dbReference>
<protein>
    <submittedName>
        <fullName evidence="6">RAB11 family interacting protein 2</fullName>
    </submittedName>
</protein>
<feature type="compositionally biased region" description="Polar residues" evidence="3">
    <location>
        <begin position="298"/>
        <end position="309"/>
    </location>
</feature>
<feature type="region of interest" description="Disordered" evidence="3">
    <location>
        <begin position="199"/>
        <end position="228"/>
    </location>
</feature>
<dbReference type="PROSITE" id="PS50004">
    <property type="entry name" value="C2"/>
    <property type="match status" value="1"/>
</dbReference>
<dbReference type="PANTHER" id="PTHR15746">
    <property type="entry name" value="RAB11-RELATED"/>
    <property type="match status" value="1"/>
</dbReference>
<dbReference type="Pfam" id="PF00168">
    <property type="entry name" value="C2"/>
    <property type="match status" value="1"/>
</dbReference>
<keyword evidence="7" id="KW-1185">Reference proteome</keyword>
<dbReference type="GO" id="GO:0031267">
    <property type="term" value="F:small GTPase binding"/>
    <property type="evidence" value="ECO:0007669"/>
    <property type="project" value="InterPro"/>
</dbReference>
<evidence type="ECO:0000256" key="4">
    <source>
        <dbReference type="SAM" id="Phobius"/>
    </source>
</evidence>
<evidence type="ECO:0000256" key="1">
    <source>
        <dbReference type="ARBA" id="ARBA00004172"/>
    </source>
</evidence>
<evidence type="ECO:0000259" key="5">
    <source>
        <dbReference type="PROSITE" id="PS50004"/>
    </source>
</evidence>
<dbReference type="Gene3D" id="2.60.40.150">
    <property type="entry name" value="C2 domain"/>
    <property type="match status" value="1"/>
</dbReference>
<reference evidence="6" key="1">
    <citation type="submission" date="2025-08" db="UniProtKB">
        <authorList>
            <consortium name="Ensembl"/>
        </authorList>
    </citation>
    <scope>IDENTIFICATION</scope>
</reference>
<dbReference type="Proteomes" id="UP000694428">
    <property type="component" value="Unplaced"/>
</dbReference>
<feature type="compositionally biased region" description="Polar residues" evidence="3">
    <location>
        <begin position="202"/>
        <end position="213"/>
    </location>
</feature>
<evidence type="ECO:0000256" key="3">
    <source>
        <dbReference type="SAM" id="MobiDB-lite"/>
    </source>
</evidence>
<accession>A0A8C9EKY4</accession>
<dbReference type="GO" id="GO:0001891">
    <property type="term" value="C:phagocytic cup"/>
    <property type="evidence" value="ECO:0007669"/>
    <property type="project" value="TreeGrafter"/>
</dbReference>
<comment type="subcellular location">
    <subcellularLocation>
        <location evidence="1">Recycling endosome</location>
    </subcellularLocation>
</comment>
<reference evidence="6" key="2">
    <citation type="submission" date="2025-09" db="UniProtKB">
        <authorList>
            <consortium name="Ensembl"/>
        </authorList>
    </citation>
    <scope>IDENTIFICATION</scope>
</reference>
<keyword evidence="2" id="KW-0967">Endosome</keyword>
<dbReference type="SMART" id="SM00239">
    <property type="entry name" value="C2"/>
    <property type="match status" value="1"/>
</dbReference>
<dbReference type="CDD" id="cd08682">
    <property type="entry name" value="C2_Rab11-FIP_classI"/>
    <property type="match status" value="1"/>
</dbReference>
<dbReference type="InterPro" id="IPR035892">
    <property type="entry name" value="C2_domain_sf"/>
</dbReference>
<dbReference type="Ensembl" id="ENSPSTT00000001829.1">
    <property type="protein sequence ID" value="ENSPSTP00000001732.1"/>
    <property type="gene ID" value="ENSPSTG00000001334.1"/>
</dbReference>
<name>A0A8C9EKY4_PAVCR</name>
<organism evidence="6 7">
    <name type="scientific">Pavo cristatus</name>
    <name type="common">Indian peafowl</name>
    <name type="synonym">Blue peafowl</name>
    <dbReference type="NCBI Taxonomy" id="9049"/>
    <lineage>
        <taxon>Eukaryota</taxon>
        <taxon>Metazoa</taxon>
        <taxon>Chordata</taxon>
        <taxon>Craniata</taxon>
        <taxon>Vertebrata</taxon>
        <taxon>Euteleostomi</taxon>
        <taxon>Archelosauria</taxon>
        <taxon>Archosauria</taxon>
        <taxon>Dinosauria</taxon>
        <taxon>Saurischia</taxon>
        <taxon>Theropoda</taxon>
        <taxon>Coelurosauria</taxon>
        <taxon>Aves</taxon>
        <taxon>Neognathae</taxon>
        <taxon>Galloanserae</taxon>
        <taxon>Galliformes</taxon>
        <taxon>Phasianidae</taxon>
        <taxon>Phasianinae</taxon>
        <taxon>Pavo</taxon>
    </lineage>
</organism>
<dbReference type="AlphaFoldDB" id="A0A8C9EKY4"/>
<dbReference type="InterPro" id="IPR000008">
    <property type="entry name" value="C2_dom"/>
</dbReference>